<dbReference type="PANTHER" id="PTHR21666:SF294">
    <property type="entry name" value="PEPTIDASE M23"/>
    <property type="match status" value="1"/>
</dbReference>
<keyword evidence="3" id="KW-1185">Reference proteome</keyword>
<dbReference type="Proteomes" id="UP000216446">
    <property type="component" value="Unassembled WGS sequence"/>
</dbReference>
<dbReference type="RefSeq" id="WP_094545959.1">
    <property type="nucleotide sequence ID" value="NZ_MQWB01000001.1"/>
</dbReference>
<dbReference type="InterPro" id="IPR050570">
    <property type="entry name" value="Cell_wall_metabolism_enzyme"/>
</dbReference>
<evidence type="ECO:0000313" key="2">
    <source>
        <dbReference type="EMBL" id="OZC02085.1"/>
    </source>
</evidence>
<dbReference type="OrthoDB" id="9809488at2"/>
<dbReference type="GO" id="GO:0004222">
    <property type="term" value="F:metalloendopeptidase activity"/>
    <property type="evidence" value="ECO:0007669"/>
    <property type="project" value="TreeGrafter"/>
</dbReference>
<dbReference type="PANTHER" id="PTHR21666">
    <property type="entry name" value="PEPTIDASE-RELATED"/>
    <property type="match status" value="1"/>
</dbReference>
<proteinExistence type="predicted"/>
<dbReference type="InterPro" id="IPR016047">
    <property type="entry name" value="M23ase_b-sheet_dom"/>
</dbReference>
<sequence length="261" mass="27968">MRRTFLLFLFLSACSADVPPTLPEFVHVRLDGDSLRIGARNPLASPATFAVEAPEASRTVVLAAKDSAEIVTLPLAGRDSAAVAGGLRVSAIVGDYRAQPDTSARYAFPFPRGRSYSVIQAYEGSFSHTSDYSRYAVDFSLAVGDTVTAARDGVVATVVERYTRGGNDRSLRDEANFVTLHHADGMLSQYVHLAPDGALVEPGDSVRVGDAIGISGSTGFTSRPHLHFNVLRPVVGDAGSIPVRFERVEGRALRKGDRARH</sequence>
<feature type="domain" description="M23ase beta-sheet core" evidence="1">
    <location>
        <begin position="135"/>
        <end position="231"/>
    </location>
</feature>
<dbReference type="Gene3D" id="2.70.70.10">
    <property type="entry name" value="Glucose Permease (Domain IIA)"/>
    <property type="match status" value="1"/>
</dbReference>
<dbReference type="AlphaFoldDB" id="A0A259TWE6"/>
<accession>A0A259TWE6</accession>
<dbReference type="SUPFAM" id="SSF51261">
    <property type="entry name" value="Duplicated hybrid motif"/>
    <property type="match status" value="1"/>
</dbReference>
<dbReference type="EMBL" id="MQWB01000001">
    <property type="protein sequence ID" value="OZC02085.1"/>
    <property type="molecule type" value="Genomic_DNA"/>
</dbReference>
<dbReference type="Pfam" id="PF01551">
    <property type="entry name" value="Peptidase_M23"/>
    <property type="match status" value="1"/>
</dbReference>
<evidence type="ECO:0000313" key="3">
    <source>
        <dbReference type="Proteomes" id="UP000216446"/>
    </source>
</evidence>
<reference evidence="2 3" key="1">
    <citation type="submission" date="2016-11" db="EMBL/GenBank/DDBJ databases">
        <title>Study of marine rhodopsin-containing bacteria.</title>
        <authorList>
            <person name="Yoshizawa S."/>
            <person name="Kumagai Y."/>
            <person name="Kogure K."/>
        </authorList>
    </citation>
    <scope>NUCLEOTIDE SEQUENCE [LARGE SCALE GENOMIC DNA]</scope>
    <source>
        <strain evidence="2 3">SG-29</strain>
    </source>
</reference>
<dbReference type="InParanoid" id="A0A259TWE6"/>
<protein>
    <recommendedName>
        <fullName evidence="1">M23ase beta-sheet core domain-containing protein</fullName>
    </recommendedName>
</protein>
<evidence type="ECO:0000259" key="1">
    <source>
        <dbReference type="Pfam" id="PF01551"/>
    </source>
</evidence>
<comment type="caution">
    <text evidence="2">The sequence shown here is derived from an EMBL/GenBank/DDBJ whole genome shotgun (WGS) entry which is preliminary data.</text>
</comment>
<name>A0A259TWE6_9BACT</name>
<organism evidence="2 3">
    <name type="scientific">Rubricoccus marinus</name>
    <dbReference type="NCBI Taxonomy" id="716817"/>
    <lineage>
        <taxon>Bacteria</taxon>
        <taxon>Pseudomonadati</taxon>
        <taxon>Rhodothermota</taxon>
        <taxon>Rhodothermia</taxon>
        <taxon>Rhodothermales</taxon>
        <taxon>Rubricoccaceae</taxon>
        <taxon>Rubricoccus</taxon>
    </lineage>
</organism>
<dbReference type="InterPro" id="IPR011055">
    <property type="entry name" value="Dup_hybrid_motif"/>
</dbReference>
<gene>
    <name evidence="2" type="ORF">BSZ36_03250</name>
</gene>
<dbReference type="CDD" id="cd12797">
    <property type="entry name" value="M23_peptidase"/>
    <property type="match status" value="1"/>
</dbReference>